<proteinExistence type="predicted"/>
<dbReference type="AlphaFoldDB" id="X1C2K5"/>
<feature type="compositionally biased region" description="Basic and acidic residues" evidence="1">
    <location>
        <begin position="167"/>
        <end position="204"/>
    </location>
</feature>
<evidence type="ECO:0000256" key="1">
    <source>
        <dbReference type="SAM" id="MobiDB-lite"/>
    </source>
</evidence>
<sequence length="204" mass="23990">MARIAEEEVKRIKKAIANLIYNDKDKLTFVDGKPSPTKISELLKAEYSLDVTRQTVAIYLKEGVGEYRQSLLLEDNDKIRQIKVAMKVQKSIWDDNSSKPADRTKAASVWRQLQKQLIDYEMMLNDAEIRKREVLKPKYLIEIKPISILIVCPKCGHEWYNMEDEEEKKKDIRKPLFKKDSEEQKTIYDNDKDGYENETDDKKD</sequence>
<reference evidence="2" key="1">
    <citation type="journal article" date="2014" name="Front. Microbiol.">
        <title>High frequency of phylogenetically diverse reductive dehalogenase-homologous genes in deep subseafloor sedimentary metagenomes.</title>
        <authorList>
            <person name="Kawai M."/>
            <person name="Futagami T."/>
            <person name="Toyoda A."/>
            <person name="Takaki Y."/>
            <person name="Nishi S."/>
            <person name="Hori S."/>
            <person name="Arai W."/>
            <person name="Tsubouchi T."/>
            <person name="Morono Y."/>
            <person name="Uchiyama I."/>
            <person name="Ito T."/>
            <person name="Fujiyama A."/>
            <person name="Inagaki F."/>
            <person name="Takami H."/>
        </authorList>
    </citation>
    <scope>NUCLEOTIDE SEQUENCE</scope>
    <source>
        <strain evidence="2">Expedition CK06-06</strain>
    </source>
</reference>
<evidence type="ECO:0000313" key="2">
    <source>
        <dbReference type="EMBL" id="GAG90658.1"/>
    </source>
</evidence>
<feature type="region of interest" description="Disordered" evidence="1">
    <location>
        <begin position="163"/>
        <end position="204"/>
    </location>
</feature>
<organism evidence="2">
    <name type="scientific">marine sediment metagenome</name>
    <dbReference type="NCBI Taxonomy" id="412755"/>
    <lineage>
        <taxon>unclassified sequences</taxon>
        <taxon>metagenomes</taxon>
        <taxon>ecological metagenomes</taxon>
    </lineage>
</organism>
<gene>
    <name evidence="2" type="ORF">S01H4_46258</name>
</gene>
<dbReference type="EMBL" id="BART01025831">
    <property type="protein sequence ID" value="GAG90658.1"/>
    <property type="molecule type" value="Genomic_DNA"/>
</dbReference>
<protein>
    <submittedName>
        <fullName evidence="2">Uncharacterized protein</fullName>
    </submittedName>
</protein>
<name>X1C2K5_9ZZZZ</name>
<comment type="caution">
    <text evidence="2">The sequence shown here is derived from an EMBL/GenBank/DDBJ whole genome shotgun (WGS) entry which is preliminary data.</text>
</comment>
<accession>X1C2K5</accession>